<keyword evidence="6" id="KW-0443">Lipid metabolism</keyword>
<dbReference type="Pfam" id="PF02660">
    <property type="entry name" value="G3P_acyltransf"/>
    <property type="match status" value="1"/>
</dbReference>
<evidence type="ECO:0000256" key="2">
    <source>
        <dbReference type="ARBA" id="ARBA00022516"/>
    </source>
</evidence>
<evidence type="ECO:0000313" key="11">
    <source>
        <dbReference type="EMBL" id="RNM29315.1"/>
    </source>
</evidence>
<evidence type="ECO:0000256" key="3">
    <source>
        <dbReference type="ARBA" id="ARBA00022679"/>
    </source>
</evidence>
<dbReference type="RefSeq" id="WP_128521001.1">
    <property type="nucleotide sequence ID" value="NZ_CAUWBR010000016.1"/>
</dbReference>
<reference evidence="11 12" key="1">
    <citation type="submission" date="2018-11" db="EMBL/GenBank/DDBJ databases">
        <title>Clostridium sp. nov., a member of the family Erysipelotrichaceae isolated from pig faeces.</title>
        <authorList>
            <person name="Chang Y.-H."/>
        </authorList>
    </citation>
    <scope>NUCLEOTIDE SEQUENCE [LARGE SCALE GENOMIC DNA]</scope>
    <source>
        <strain evidence="11 12">YH-panp20</strain>
    </source>
</reference>
<dbReference type="AlphaFoldDB" id="A0A3N0HX16"/>
<comment type="caution">
    <text evidence="11">The sequence shown here is derived from an EMBL/GenBank/DDBJ whole genome shotgun (WGS) entry which is preliminary data.</text>
</comment>
<keyword evidence="3 11" id="KW-0808">Transferase</keyword>
<dbReference type="GO" id="GO:0008654">
    <property type="term" value="P:phospholipid biosynthetic process"/>
    <property type="evidence" value="ECO:0007669"/>
    <property type="project" value="UniProtKB-KW"/>
</dbReference>
<evidence type="ECO:0000256" key="4">
    <source>
        <dbReference type="ARBA" id="ARBA00022692"/>
    </source>
</evidence>
<feature type="transmembrane region" description="Helical" evidence="10">
    <location>
        <begin position="109"/>
        <end position="133"/>
    </location>
</feature>
<dbReference type="PANTHER" id="PTHR30309">
    <property type="entry name" value="INNER MEMBRANE PROTEIN YGIH"/>
    <property type="match status" value="1"/>
</dbReference>
<keyword evidence="5 10" id="KW-1133">Transmembrane helix</keyword>
<gene>
    <name evidence="11" type="ORF">EDX97_09945</name>
</gene>
<keyword evidence="2" id="KW-0444">Lipid biosynthesis</keyword>
<protein>
    <submittedName>
        <fullName evidence="11">Glycerol-3-phosphate acyltransferase</fullName>
    </submittedName>
</protein>
<keyword evidence="8" id="KW-0594">Phospholipid biosynthesis</keyword>
<evidence type="ECO:0000256" key="10">
    <source>
        <dbReference type="SAM" id="Phobius"/>
    </source>
</evidence>
<feature type="transmembrane region" description="Helical" evidence="10">
    <location>
        <begin position="54"/>
        <end position="74"/>
    </location>
</feature>
<dbReference type="SMART" id="SM01207">
    <property type="entry name" value="G3P_acyltransf"/>
    <property type="match status" value="1"/>
</dbReference>
<dbReference type="EMBL" id="RJQC01000004">
    <property type="protein sequence ID" value="RNM29315.1"/>
    <property type="molecule type" value="Genomic_DNA"/>
</dbReference>
<accession>A0A3N0HX16</accession>
<evidence type="ECO:0000256" key="6">
    <source>
        <dbReference type="ARBA" id="ARBA00023098"/>
    </source>
</evidence>
<organism evidence="11 12">
    <name type="scientific">Absicoccus porci</name>
    <dbReference type="NCBI Taxonomy" id="2486576"/>
    <lineage>
        <taxon>Bacteria</taxon>
        <taxon>Bacillati</taxon>
        <taxon>Bacillota</taxon>
        <taxon>Erysipelotrichia</taxon>
        <taxon>Erysipelotrichales</taxon>
        <taxon>Erysipelotrichaceae</taxon>
        <taxon>Absicoccus</taxon>
    </lineage>
</organism>
<dbReference type="GO" id="GO:0043772">
    <property type="term" value="F:acyl-phosphate glycerol-3-phosphate acyltransferase activity"/>
    <property type="evidence" value="ECO:0007669"/>
    <property type="project" value="InterPro"/>
</dbReference>
<evidence type="ECO:0000313" key="12">
    <source>
        <dbReference type="Proteomes" id="UP000276568"/>
    </source>
</evidence>
<keyword evidence="11" id="KW-0012">Acyltransferase</keyword>
<feature type="transmembrane region" description="Helical" evidence="10">
    <location>
        <begin position="153"/>
        <end position="175"/>
    </location>
</feature>
<evidence type="ECO:0000256" key="8">
    <source>
        <dbReference type="ARBA" id="ARBA00023209"/>
    </source>
</evidence>
<evidence type="ECO:0000256" key="7">
    <source>
        <dbReference type="ARBA" id="ARBA00023136"/>
    </source>
</evidence>
<keyword evidence="7 10" id="KW-0472">Membrane</keyword>
<proteinExistence type="predicted"/>
<name>A0A3N0HX16_9FIRM</name>
<keyword evidence="9" id="KW-1208">Phospholipid metabolism</keyword>
<evidence type="ECO:0000256" key="9">
    <source>
        <dbReference type="ARBA" id="ARBA00023264"/>
    </source>
</evidence>
<dbReference type="GO" id="GO:0005886">
    <property type="term" value="C:plasma membrane"/>
    <property type="evidence" value="ECO:0007669"/>
    <property type="project" value="InterPro"/>
</dbReference>
<evidence type="ECO:0000256" key="5">
    <source>
        <dbReference type="ARBA" id="ARBA00022989"/>
    </source>
</evidence>
<sequence length="182" mass="19685">MRWICLLIGYFCGSFLTADVVSYHYTGHSAATLGTSHNPGMANVMRTLGFKPGILVLFGDLCKCAIAMAIAHALFPTHDAILYAGLGTILGHDFPFWRHFHGGKGVACTCALLVMYQPLWGCIALVVGGLIVVLTKKLWLGGIVMPLLCIIPWMMQSLEAGLVGILVSGLSLYSFRKDIGKR</sequence>
<keyword evidence="12" id="KW-1185">Reference proteome</keyword>
<evidence type="ECO:0000256" key="1">
    <source>
        <dbReference type="ARBA" id="ARBA00022475"/>
    </source>
</evidence>
<dbReference type="OrthoDB" id="9777124at2"/>
<dbReference type="PANTHER" id="PTHR30309:SF0">
    <property type="entry name" value="GLYCEROL-3-PHOSPHATE ACYLTRANSFERASE-RELATED"/>
    <property type="match status" value="1"/>
</dbReference>
<keyword evidence="4 10" id="KW-0812">Transmembrane</keyword>
<dbReference type="Proteomes" id="UP000276568">
    <property type="component" value="Unassembled WGS sequence"/>
</dbReference>
<dbReference type="InterPro" id="IPR003811">
    <property type="entry name" value="G3P_acylTferase_PlsY"/>
</dbReference>
<keyword evidence="1" id="KW-1003">Cell membrane</keyword>